<keyword evidence="5" id="KW-0539">Nucleus</keyword>
<keyword evidence="3" id="KW-0238">DNA-binding</keyword>
<evidence type="ECO:0000256" key="7">
    <source>
        <dbReference type="SAM" id="MobiDB-lite"/>
    </source>
</evidence>
<dbReference type="GO" id="GO:0003700">
    <property type="term" value="F:DNA-binding transcription factor activity"/>
    <property type="evidence" value="ECO:0007669"/>
    <property type="project" value="InterPro"/>
</dbReference>
<comment type="similarity">
    <text evidence="6">Belongs to the WRKY group III family.</text>
</comment>
<feature type="region of interest" description="Disordered" evidence="7">
    <location>
        <begin position="113"/>
        <end position="135"/>
    </location>
</feature>
<organism evidence="9 10">
    <name type="scientific">Digitaria exilis</name>
    <dbReference type="NCBI Taxonomy" id="1010633"/>
    <lineage>
        <taxon>Eukaryota</taxon>
        <taxon>Viridiplantae</taxon>
        <taxon>Streptophyta</taxon>
        <taxon>Embryophyta</taxon>
        <taxon>Tracheophyta</taxon>
        <taxon>Spermatophyta</taxon>
        <taxon>Magnoliopsida</taxon>
        <taxon>Liliopsida</taxon>
        <taxon>Poales</taxon>
        <taxon>Poaceae</taxon>
        <taxon>PACMAD clade</taxon>
        <taxon>Panicoideae</taxon>
        <taxon>Panicodae</taxon>
        <taxon>Paniceae</taxon>
        <taxon>Anthephorinae</taxon>
        <taxon>Digitaria</taxon>
    </lineage>
</organism>
<dbReference type="EMBL" id="JACEFO010001748">
    <property type="protein sequence ID" value="KAF8711624.1"/>
    <property type="molecule type" value="Genomic_DNA"/>
</dbReference>
<dbReference type="Gene3D" id="2.20.25.80">
    <property type="entry name" value="WRKY domain"/>
    <property type="match status" value="1"/>
</dbReference>
<evidence type="ECO:0000313" key="10">
    <source>
        <dbReference type="Proteomes" id="UP000636709"/>
    </source>
</evidence>
<keyword evidence="4" id="KW-0804">Transcription</keyword>
<proteinExistence type="inferred from homology"/>
<dbReference type="AlphaFoldDB" id="A0A835BTU4"/>
<gene>
    <name evidence="9" type="ORF">HU200_029079</name>
</gene>
<feature type="region of interest" description="Disordered" evidence="7">
    <location>
        <begin position="254"/>
        <end position="274"/>
    </location>
</feature>
<protein>
    <recommendedName>
        <fullName evidence="8">WRKY domain-containing protein</fullName>
    </recommendedName>
</protein>
<dbReference type="GO" id="GO:0042542">
    <property type="term" value="P:response to hydrogen peroxide"/>
    <property type="evidence" value="ECO:0007669"/>
    <property type="project" value="UniProtKB-ARBA"/>
</dbReference>
<dbReference type="OrthoDB" id="1888929at2759"/>
<evidence type="ECO:0000313" key="9">
    <source>
        <dbReference type="EMBL" id="KAF8711624.1"/>
    </source>
</evidence>
<comment type="caution">
    <text evidence="9">The sequence shown here is derived from an EMBL/GenBank/DDBJ whole genome shotgun (WGS) entry which is preliminary data.</text>
</comment>
<evidence type="ECO:0000256" key="6">
    <source>
        <dbReference type="ARBA" id="ARBA00060850"/>
    </source>
</evidence>
<dbReference type="SUPFAM" id="SSF118290">
    <property type="entry name" value="WRKY DNA-binding domain"/>
    <property type="match status" value="1"/>
</dbReference>
<dbReference type="Pfam" id="PF03106">
    <property type="entry name" value="WRKY"/>
    <property type="match status" value="1"/>
</dbReference>
<dbReference type="PANTHER" id="PTHR32096">
    <property type="entry name" value="WRKY TRANSCRIPTION FACTOR 30-RELATED-RELATED"/>
    <property type="match status" value="1"/>
</dbReference>
<evidence type="ECO:0000256" key="4">
    <source>
        <dbReference type="ARBA" id="ARBA00023163"/>
    </source>
</evidence>
<dbReference type="GO" id="GO:0010150">
    <property type="term" value="P:leaf senescence"/>
    <property type="evidence" value="ECO:0007669"/>
    <property type="project" value="UniProtKB-ARBA"/>
</dbReference>
<sequence length="332" mass="35367">MARSMEIVDGNNGGGSHGGLVVTELSHIKELVRQLDVHLGGSHELCKILASQIFSLTERSISIITSSSGSLDGGGLKRSAANAGLASPFSATPTSGVTDGPFKNAKKRKVMEKKRHQVRVSSPAGDNPVDDGHSWRKYGQKEILGAKNPRGYYRCTHRHSQGCMATKQVQRTDEDSTLFDIIYHGEHTCVQRPATAAAPEHNPEANSFLQSLTTGLTVKTEGLPPLAAATAPFYLSSSTPASIRSMATPGAELRSPFSAAPSTSENWGVSPATSDSNHVVSYLPFEDAEWRRGQNELQEVVSALVAASAPPAPAMDSLDELLDIDDIASFFA</sequence>
<reference evidence="9" key="1">
    <citation type="submission" date="2020-07" db="EMBL/GenBank/DDBJ databases">
        <title>Genome sequence and genetic diversity analysis of an under-domesticated orphan crop, white fonio (Digitaria exilis).</title>
        <authorList>
            <person name="Bennetzen J.L."/>
            <person name="Chen S."/>
            <person name="Ma X."/>
            <person name="Wang X."/>
            <person name="Yssel A.E.J."/>
            <person name="Chaluvadi S.R."/>
            <person name="Johnson M."/>
            <person name="Gangashetty P."/>
            <person name="Hamidou F."/>
            <person name="Sanogo M.D."/>
            <person name="Zwaenepoel A."/>
            <person name="Wallace J."/>
            <person name="Van De Peer Y."/>
            <person name="Van Deynze A."/>
        </authorList>
    </citation>
    <scope>NUCLEOTIDE SEQUENCE</scope>
    <source>
        <tissue evidence="9">Leaves</tissue>
    </source>
</reference>
<dbReference type="Proteomes" id="UP000636709">
    <property type="component" value="Unassembled WGS sequence"/>
</dbReference>
<evidence type="ECO:0000259" key="8">
    <source>
        <dbReference type="PROSITE" id="PS50811"/>
    </source>
</evidence>
<keyword evidence="10" id="KW-1185">Reference proteome</keyword>
<dbReference type="GO" id="GO:0009751">
    <property type="term" value="P:response to salicylic acid"/>
    <property type="evidence" value="ECO:0007669"/>
    <property type="project" value="UniProtKB-ARBA"/>
</dbReference>
<evidence type="ECO:0000256" key="5">
    <source>
        <dbReference type="ARBA" id="ARBA00023242"/>
    </source>
</evidence>
<dbReference type="SMART" id="SM00774">
    <property type="entry name" value="WRKY"/>
    <property type="match status" value="1"/>
</dbReference>
<evidence type="ECO:0000256" key="3">
    <source>
        <dbReference type="ARBA" id="ARBA00023125"/>
    </source>
</evidence>
<dbReference type="InterPro" id="IPR044810">
    <property type="entry name" value="WRKY_plant"/>
</dbReference>
<dbReference type="FunFam" id="2.20.25.80:FF:000009">
    <property type="entry name" value="WRKY transcription factor 53"/>
    <property type="match status" value="1"/>
</dbReference>
<dbReference type="GO" id="GO:0010193">
    <property type="term" value="P:response to ozone"/>
    <property type="evidence" value="ECO:0007669"/>
    <property type="project" value="UniProtKB-ARBA"/>
</dbReference>
<feature type="compositionally biased region" description="Polar residues" evidence="7">
    <location>
        <begin position="260"/>
        <end position="274"/>
    </location>
</feature>
<evidence type="ECO:0000256" key="2">
    <source>
        <dbReference type="ARBA" id="ARBA00023015"/>
    </source>
</evidence>
<dbReference type="GO" id="GO:0005634">
    <property type="term" value="C:nucleus"/>
    <property type="evidence" value="ECO:0007669"/>
    <property type="project" value="UniProtKB-SubCell"/>
</dbReference>
<dbReference type="PANTHER" id="PTHR32096:SF143">
    <property type="entry name" value="OS09G0334500 PROTEIN"/>
    <property type="match status" value="1"/>
</dbReference>
<name>A0A835BTU4_9POAL</name>
<accession>A0A835BTU4</accession>
<dbReference type="GO" id="GO:0000976">
    <property type="term" value="F:transcription cis-regulatory region binding"/>
    <property type="evidence" value="ECO:0007669"/>
    <property type="project" value="TreeGrafter"/>
</dbReference>
<dbReference type="InterPro" id="IPR036576">
    <property type="entry name" value="WRKY_dom_sf"/>
</dbReference>
<feature type="domain" description="WRKY" evidence="8">
    <location>
        <begin position="124"/>
        <end position="187"/>
    </location>
</feature>
<dbReference type="InterPro" id="IPR003657">
    <property type="entry name" value="WRKY_dom"/>
</dbReference>
<keyword evidence="2" id="KW-0805">Transcription regulation</keyword>
<comment type="subcellular location">
    <subcellularLocation>
        <location evidence="1">Nucleus</location>
    </subcellularLocation>
</comment>
<evidence type="ECO:0000256" key="1">
    <source>
        <dbReference type="ARBA" id="ARBA00004123"/>
    </source>
</evidence>
<dbReference type="PROSITE" id="PS50811">
    <property type="entry name" value="WRKY"/>
    <property type="match status" value="1"/>
</dbReference>